<dbReference type="STRING" id="1121117.SAMN02745977_02297"/>
<dbReference type="EMBL" id="FOCW01000010">
    <property type="protein sequence ID" value="SEN90185.1"/>
    <property type="molecule type" value="Genomic_DNA"/>
</dbReference>
<protein>
    <submittedName>
        <fullName evidence="2">Broad specificity phosphatase PhoE</fullName>
    </submittedName>
</protein>
<evidence type="ECO:0000313" key="3">
    <source>
        <dbReference type="Proteomes" id="UP000199531"/>
    </source>
</evidence>
<name>A0A1H8KBG7_9BURK</name>
<dbReference type="SUPFAM" id="SSF53254">
    <property type="entry name" value="Phosphoglycerate mutase-like"/>
    <property type="match status" value="1"/>
</dbReference>
<dbReference type="Gene3D" id="3.40.50.1240">
    <property type="entry name" value="Phosphoglycerate mutase-like"/>
    <property type="match status" value="1"/>
</dbReference>
<reference evidence="2 3" key="1">
    <citation type="submission" date="2016-10" db="EMBL/GenBank/DDBJ databases">
        <authorList>
            <person name="de Groot N.N."/>
        </authorList>
    </citation>
    <scope>NUCLEOTIDE SEQUENCE [LARGE SCALE GENOMIC DNA]</scope>
    <source>
        <strain evidence="2 3">DSM 15123</strain>
    </source>
</reference>
<dbReference type="InterPro" id="IPR013078">
    <property type="entry name" value="His_Pase_superF_clade-1"/>
</dbReference>
<organism evidence="2 3">
    <name type="scientific">Brachymonas denitrificans DSM 15123</name>
    <dbReference type="NCBI Taxonomy" id="1121117"/>
    <lineage>
        <taxon>Bacteria</taxon>
        <taxon>Pseudomonadati</taxon>
        <taxon>Pseudomonadota</taxon>
        <taxon>Betaproteobacteria</taxon>
        <taxon>Burkholderiales</taxon>
        <taxon>Comamonadaceae</taxon>
        <taxon>Brachymonas</taxon>
    </lineage>
</organism>
<dbReference type="PANTHER" id="PTHR20935">
    <property type="entry name" value="PHOSPHOGLYCERATE MUTASE-RELATED"/>
    <property type="match status" value="1"/>
</dbReference>
<keyword evidence="1" id="KW-0378">Hydrolase</keyword>
<evidence type="ECO:0000256" key="1">
    <source>
        <dbReference type="ARBA" id="ARBA00022801"/>
    </source>
</evidence>
<dbReference type="InterPro" id="IPR029033">
    <property type="entry name" value="His_PPase_superfam"/>
</dbReference>
<sequence>MATLHLIRHGQANFSGEDYDELSPIGKEQAALTGAWLAQRGLVPQRVYAGTLCRQQDSARAALQAAGLDLPVVTLPELDELDHQNIIAAWKPEFAEMAVLRQWLRTQEQPRRAFQQVFEAAMGAWLAAAPDDARYRESWPRFQARSVQALQQMLRDSSGCGQVWAFTSGGPIAAICQHLLGMDNARTLGLSWTLANASITRILWPASAPERASIQTVNGFAHLEEKPGLLTWR</sequence>
<evidence type="ECO:0000313" key="2">
    <source>
        <dbReference type="EMBL" id="SEN90185.1"/>
    </source>
</evidence>
<proteinExistence type="predicted"/>
<dbReference type="Pfam" id="PF00300">
    <property type="entry name" value="His_Phos_1"/>
    <property type="match status" value="2"/>
</dbReference>
<dbReference type="AlphaFoldDB" id="A0A1H8KBG7"/>
<gene>
    <name evidence="2" type="ORF">SAMN02745977_02297</name>
</gene>
<dbReference type="RefSeq" id="WP_091818067.1">
    <property type="nucleotide sequence ID" value="NZ_FOCW01000010.1"/>
</dbReference>
<dbReference type="GO" id="GO:0016787">
    <property type="term" value="F:hydrolase activity"/>
    <property type="evidence" value="ECO:0007669"/>
    <property type="project" value="UniProtKB-KW"/>
</dbReference>
<dbReference type="PANTHER" id="PTHR20935:SF0">
    <property type="entry name" value="SERINE_THREONINE-PROTEIN PHOSPHATASE PGAM5, MITOCHONDRIAL"/>
    <property type="match status" value="1"/>
</dbReference>
<dbReference type="InterPro" id="IPR051021">
    <property type="entry name" value="Mito_Ser/Thr_phosphatase"/>
</dbReference>
<dbReference type="Proteomes" id="UP000199531">
    <property type="component" value="Unassembled WGS sequence"/>
</dbReference>
<dbReference type="CDD" id="cd07067">
    <property type="entry name" value="HP_PGM_like"/>
    <property type="match status" value="1"/>
</dbReference>
<dbReference type="SMART" id="SM00855">
    <property type="entry name" value="PGAM"/>
    <property type="match status" value="1"/>
</dbReference>
<dbReference type="OrthoDB" id="280692at2"/>
<accession>A0A1H8KBG7</accession>
<keyword evidence="3" id="KW-1185">Reference proteome</keyword>